<evidence type="ECO:0000313" key="3">
    <source>
        <dbReference type="Proteomes" id="UP000027195"/>
    </source>
</evidence>
<evidence type="ECO:0000313" key="2">
    <source>
        <dbReference type="EMBL" id="KDQ06345.1"/>
    </source>
</evidence>
<name>A0A067LVS1_BOTB1</name>
<dbReference type="Proteomes" id="UP000027195">
    <property type="component" value="Unassembled WGS sequence"/>
</dbReference>
<evidence type="ECO:0000256" key="1">
    <source>
        <dbReference type="SAM" id="MobiDB-lite"/>
    </source>
</evidence>
<dbReference type="InParanoid" id="A0A067LVS1"/>
<dbReference type="EMBL" id="KL198140">
    <property type="protein sequence ID" value="KDQ06345.1"/>
    <property type="molecule type" value="Genomic_DNA"/>
</dbReference>
<dbReference type="HOGENOM" id="CLU_1916735_0_0_1"/>
<organism evidence="2 3">
    <name type="scientific">Botryobasidium botryosum (strain FD-172 SS1)</name>
    <dbReference type="NCBI Taxonomy" id="930990"/>
    <lineage>
        <taxon>Eukaryota</taxon>
        <taxon>Fungi</taxon>
        <taxon>Dikarya</taxon>
        <taxon>Basidiomycota</taxon>
        <taxon>Agaricomycotina</taxon>
        <taxon>Agaricomycetes</taxon>
        <taxon>Cantharellales</taxon>
        <taxon>Botryobasidiaceae</taxon>
        <taxon>Botryobasidium</taxon>
    </lineage>
</organism>
<reference evidence="3" key="1">
    <citation type="journal article" date="2014" name="Proc. Natl. Acad. Sci. U.S.A.">
        <title>Extensive sampling of basidiomycete genomes demonstrates inadequacy of the white-rot/brown-rot paradigm for wood decay fungi.</title>
        <authorList>
            <person name="Riley R."/>
            <person name="Salamov A.A."/>
            <person name="Brown D.W."/>
            <person name="Nagy L.G."/>
            <person name="Floudas D."/>
            <person name="Held B.W."/>
            <person name="Levasseur A."/>
            <person name="Lombard V."/>
            <person name="Morin E."/>
            <person name="Otillar R."/>
            <person name="Lindquist E.A."/>
            <person name="Sun H."/>
            <person name="LaButti K.M."/>
            <person name="Schmutz J."/>
            <person name="Jabbour D."/>
            <person name="Luo H."/>
            <person name="Baker S.E."/>
            <person name="Pisabarro A.G."/>
            <person name="Walton J.D."/>
            <person name="Blanchette R.A."/>
            <person name="Henrissat B."/>
            <person name="Martin F."/>
            <person name="Cullen D."/>
            <person name="Hibbett D.S."/>
            <person name="Grigoriev I.V."/>
        </authorList>
    </citation>
    <scope>NUCLEOTIDE SEQUENCE [LARGE SCALE GENOMIC DNA]</scope>
    <source>
        <strain evidence="3">FD-172 SS1</strain>
    </source>
</reference>
<feature type="compositionally biased region" description="Basic and acidic residues" evidence="1">
    <location>
        <begin position="73"/>
        <end position="82"/>
    </location>
</feature>
<dbReference type="AlphaFoldDB" id="A0A067LVS1"/>
<feature type="compositionally biased region" description="Acidic residues" evidence="1">
    <location>
        <begin position="83"/>
        <end position="97"/>
    </location>
</feature>
<accession>A0A067LVS1</accession>
<gene>
    <name evidence="2" type="ORF">BOTBODRAFT_181669</name>
</gene>
<keyword evidence="3" id="KW-1185">Reference proteome</keyword>
<feature type="region of interest" description="Disordered" evidence="1">
    <location>
        <begin position="69"/>
        <end position="132"/>
    </location>
</feature>
<sequence length="132" mass="14478">MAQWPIFKFDLFLHNGHDNDTSSSEVVDQLESYLQQDSFRCQDPLAYWYKKLKAGKWPQLSWMAINHLSVPDGRSDSNRGDGEGDNGDGEGGEGDDGSEGKGKGGDADIDMDGGSDEEHEIDGDIPMSSAFF</sequence>
<feature type="compositionally biased region" description="Acidic residues" evidence="1">
    <location>
        <begin position="107"/>
        <end position="123"/>
    </location>
</feature>
<evidence type="ECO:0008006" key="4">
    <source>
        <dbReference type="Google" id="ProtNLM"/>
    </source>
</evidence>
<protein>
    <recommendedName>
        <fullName evidence="4">HAT C-terminal dimerisation domain-containing protein</fullName>
    </recommendedName>
</protein>
<proteinExistence type="predicted"/>